<dbReference type="InterPro" id="IPR029033">
    <property type="entry name" value="His_PPase_superfam"/>
</dbReference>
<dbReference type="AlphaFoldDB" id="A0A1Y5RNF5"/>
<evidence type="ECO:0000313" key="2">
    <source>
        <dbReference type="Proteomes" id="UP000193827"/>
    </source>
</evidence>
<protein>
    <submittedName>
        <fullName evidence="1">Histidine phosphatase superfamily (Branch 1)</fullName>
    </submittedName>
</protein>
<proteinExistence type="predicted"/>
<dbReference type="Pfam" id="PF00300">
    <property type="entry name" value="His_Phos_1"/>
    <property type="match status" value="1"/>
</dbReference>
<dbReference type="PANTHER" id="PTHR47623:SF1">
    <property type="entry name" value="OS09G0287300 PROTEIN"/>
    <property type="match status" value="1"/>
</dbReference>
<dbReference type="CDD" id="cd07067">
    <property type="entry name" value="HP_PGM_like"/>
    <property type="match status" value="1"/>
</dbReference>
<name>A0A1Y5RNF5_9RHOB</name>
<dbReference type="SUPFAM" id="SSF53254">
    <property type="entry name" value="Phosphoglycerate mutase-like"/>
    <property type="match status" value="1"/>
</dbReference>
<dbReference type="InterPro" id="IPR013078">
    <property type="entry name" value="His_Pase_superF_clade-1"/>
</dbReference>
<gene>
    <name evidence="1" type="ORF">PEL8287_00895</name>
</gene>
<organism evidence="1 2">
    <name type="scientific">Roseovarius litorisediminis</name>
    <dbReference type="NCBI Taxonomy" id="1312363"/>
    <lineage>
        <taxon>Bacteria</taxon>
        <taxon>Pseudomonadati</taxon>
        <taxon>Pseudomonadota</taxon>
        <taxon>Alphaproteobacteria</taxon>
        <taxon>Rhodobacterales</taxon>
        <taxon>Roseobacteraceae</taxon>
        <taxon>Roseovarius</taxon>
    </lineage>
</organism>
<dbReference type="Gene3D" id="3.40.50.1240">
    <property type="entry name" value="Phosphoglycerate mutase-like"/>
    <property type="match status" value="1"/>
</dbReference>
<accession>A0A1Y5RNF5</accession>
<dbReference type="SMART" id="SM00855">
    <property type="entry name" value="PGAM"/>
    <property type="match status" value="1"/>
</dbReference>
<sequence length="163" mass="17767">MKRLILMRHAKSSWGQPGLDDHERPLNGRGRRAAGALGSWLKSSNYIPDQILSSTSARTKETCALLGFDSPKNFLDSLYLAGPGRMLEELRKASGSVVLMLGHNPGIAFFAGDLVAATPDHPRFSDFPTCATLVVDFQIDDWADLKPGTGQLKAFVIPKELTD</sequence>
<dbReference type="PANTHER" id="PTHR47623">
    <property type="entry name" value="OS09G0287300 PROTEIN"/>
    <property type="match status" value="1"/>
</dbReference>
<reference evidence="1 2" key="1">
    <citation type="submission" date="2017-03" db="EMBL/GenBank/DDBJ databases">
        <authorList>
            <person name="Afonso C.L."/>
            <person name="Miller P.J."/>
            <person name="Scott M.A."/>
            <person name="Spackman E."/>
            <person name="Goraichik I."/>
            <person name="Dimitrov K.M."/>
            <person name="Suarez D.L."/>
            <person name="Swayne D.E."/>
        </authorList>
    </citation>
    <scope>NUCLEOTIDE SEQUENCE [LARGE SCALE GENOMIC DNA]</scope>
    <source>
        <strain evidence="1 2">CECT 8287</strain>
    </source>
</reference>
<dbReference type="OrthoDB" id="9810154at2"/>
<dbReference type="RefSeq" id="WP_085891149.1">
    <property type="nucleotide sequence ID" value="NZ_FWFL01000002.1"/>
</dbReference>
<keyword evidence="2" id="KW-1185">Reference proteome</keyword>
<evidence type="ECO:0000313" key="1">
    <source>
        <dbReference type="EMBL" id="SLN21198.1"/>
    </source>
</evidence>
<dbReference type="Proteomes" id="UP000193827">
    <property type="component" value="Unassembled WGS sequence"/>
</dbReference>
<dbReference type="EMBL" id="FWFL01000002">
    <property type="protein sequence ID" value="SLN21198.1"/>
    <property type="molecule type" value="Genomic_DNA"/>
</dbReference>